<dbReference type="InterPro" id="IPR011262">
    <property type="entry name" value="DNA-dir_RNA_pol_insert"/>
</dbReference>
<keyword evidence="6 11" id="KW-0548">Nucleotidyltransferase</keyword>
<sequence>MPVEKFLKDFTIPEKIEFLKSQDDGSYGKFTIYPFERGFGVTIGNTLRRVLLSSIEGYAITAMRVQANNKDSSSKVVSSEFDLIPGVSEDTLEVIANIKNIHLKLGEGEQRKTISFSVSGKDTNVLKASHFERDGVEIFNKDLVIATLSHDVNLDLEFQINYGRGYVSSEQNSKYLEEVNVIALDSIFSPIEKVSYSVEDTRVGQRSDYDKLVMEIWTTGVISAKDAIKKAASIVREFLFPLVDFEDNVNSSFEKSKSESSNLLDMSIEKLDLSVRSLNCLAKENVKTLGELISKNAEELSKARNFGKKSLEEIIEKLGSYRLFLGMSKEDALSVLSKNNIKISE</sequence>
<keyword evidence="14" id="KW-1185">Reference proteome</keyword>
<evidence type="ECO:0000256" key="3">
    <source>
        <dbReference type="ARBA" id="ARBA00015972"/>
    </source>
</evidence>
<dbReference type="InterPro" id="IPR011263">
    <property type="entry name" value="DNA-dir_RNA_pol_RpoA/D/Rpb3"/>
</dbReference>
<feature type="region of interest" description="Alpha C-terminal domain (alpha-CTD)" evidence="11">
    <location>
        <begin position="260"/>
        <end position="345"/>
    </location>
</feature>
<evidence type="ECO:0000256" key="4">
    <source>
        <dbReference type="ARBA" id="ARBA00022478"/>
    </source>
</evidence>
<evidence type="ECO:0000256" key="10">
    <source>
        <dbReference type="ARBA" id="ARBA00048552"/>
    </source>
</evidence>
<dbReference type="SUPFAM" id="SSF56553">
    <property type="entry name" value="Insert subdomain of RNA polymerase alpha subunit"/>
    <property type="match status" value="1"/>
</dbReference>
<keyword evidence="4 11" id="KW-0240">DNA-directed RNA polymerase</keyword>
<reference evidence="13" key="1">
    <citation type="submission" date="2023-07" db="EMBL/GenBank/DDBJ databases">
        <title>Genome sequencing of multiple Borrelia sensu lato isolates.</title>
        <authorList>
            <person name="Mongodin E.F."/>
            <person name="Rudenko N."/>
            <person name="Fraser C.M."/>
            <person name="Schutzer S."/>
            <person name="Luft B."/>
            <person name="Morgan R."/>
            <person name="Chastens S."/>
            <person name="Qiu W."/>
        </authorList>
    </citation>
    <scope>NUCLEOTIDE SEQUENCE [LARGE SCALE GENOMIC DNA]</scope>
    <source>
        <strain evidence="13">PotiB3</strain>
    </source>
</reference>
<dbReference type="EC" id="2.7.7.6" evidence="2 11"/>
<dbReference type="RefSeq" id="WP_301395119.1">
    <property type="nucleotide sequence ID" value="NZ_CP124050.1"/>
</dbReference>
<keyword evidence="5 11" id="KW-0808">Transferase</keyword>
<comment type="catalytic activity">
    <reaction evidence="10 11">
        <text>RNA(n) + a ribonucleoside 5'-triphosphate = RNA(n+1) + diphosphate</text>
        <dbReference type="Rhea" id="RHEA:21248"/>
        <dbReference type="Rhea" id="RHEA-COMP:14527"/>
        <dbReference type="Rhea" id="RHEA-COMP:17342"/>
        <dbReference type="ChEBI" id="CHEBI:33019"/>
        <dbReference type="ChEBI" id="CHEBI:61557"/>
        <dbReference type="ChEBI" id="CHEBI:140395"/>
        <dbReference type="EC" id="2.7.7.6"/>
    </reaction>
</comment>
<evidence type="ECO:0000313" key="13">
    <source>
        <dbReference type="EMBL" id="WNY68701.1"/>
    </source>
</evidence>
<evidence type="ECO:0000256" key="11">
    <source>
        <dbReference type="HAMAP-Rule" id="MF_00059"/>
    </source>
</evidence>
<dbReference type="Gene3D" id="3.30.1360.10">
    <property type="entry name" value="RNA polymerase, RBP11-like subunit"/>
    <property type="match status" value="1"/>
</dbReference>
<dbReference type="SUPFAM" id="SSF55257">
    <property type="entry name" value="RBP11-like subunits of RNA polymerase"/>
    <property type="match status" value="1"/>
</dbReference>
<dbReference type="Pfam" id="PF01000">
    <property type="entry name" value="RNA_pol_A_bac"/>
    <property type="match status" value="1"/>
</dbReference>
<organism evidence="13 14">
    <name type="scientific">Borreliella lusitaniae</name>
    <dbReference type="NCBI Taxonomy" id="100177"/>
    <lineage>
        <taxon>Bacteria</taxon>
        <taxon>Pseudomonadati</taxon>
        <taxon>Spirochaetota</taxon>
        <taxon>Spirochaetia</taxon>
        <taxon>Spirochaetales</taxon>
        <taxon>Borreliaceae</taxon>
        <taxon>Borreliella</taxon>
    </lineage>
</organism>
<evidence type="ECO:0000313" key="14">
    <source>
        <dbReference type="Proteomes" id="UP001301963"/>
    </source>
</evidence>
<evidence type="ECO:0000256" key="7">
    <source>
        <dbReference type="ARBA" id="ARBA00023163"/>
    </source>
</evidence>
<gene>
    <name evidence="11" type="primary">rpoA</name>
    <name evidence="13" type="ORF">QIA44_02510</name>
</gene>
<dbReference type="InterPro" id="IPR011773">
    <property type="entry name" value="DNA-dir_RpoA"/>
</dbReference>
<proteinExistence type="inferred from homology"/>
<dbReference type="InterPro" id="IPR036643">
    <property type="entry name" value="RNApol_insert_sf"/>
</dbReference>
<evidence type="ECO:0000256" key="9">
    <source>
        <dbReference type="ARBA" id="ARBA00033070"/>
    </source>
</evidence>
<comment type="function">
    <text evidence="11">DNA-dependent RNA polymerase catalyzes the transcription of DNA into RNA using the four ribonucleoside triphosphates as substrates.</text>
</comment>
<evidence type="ECO:0000256" key="8">
    <source>
        <dbReference type="ARBA" id="ARBA00032524"/>
    </source>
</evidence>
<evidence type="ECO:0000256" key="2">
    <source>
        <dbReference type="ARBA" id="ARBA00012418"/>
    </source>
</evidence>
<dbReference type="Gene3D" id="1.10.150.20">
    <property type="entry name" value="5' to 3' exonuclease, C-terminal subdomain"/>
    <property type="match status" value="1"/>
</dbReference>
<dbReference type="NCBIfam" id="NF003513">
    <property type="entry name" value="PRK05182.1-2"/>
    <property type="match status" value="1"/>
</dbReference>
<evidence type="ECO:0000256" key="5">
    <source>
        <dbReference type="ARBA" id="ARBA00022679"/>
    </source>
</evidence>
<dbReference type="GO" id="GO:0000428">
    <property type="term" value="C:DNA-directed RNA polymerase complex"/>
    <property type="evidence" value="ECO:0007669"/>
    <property type="project" value="UniProtKB-KW"/>
</dbReference>
<dbReference type="EMBL" id="CP132468">
    <property type="protein sequence ID" value="WNY68701.1"/>
    <property type="molecule type" value="Genomic_DNA"/>
</dbReference>
<evidence type="ECO:0000256" key="1">
    <source>
        <dbReference type="ARBA" id="ARBA00007123"/>
    </source>
</evidence>
<dbReference type="SMART" id="SM00662">
    <property type="entry name" value="RPOLD"/>
    <property type="match status" value="1"/>
</dbReference>
<dbReference type="GO" id="GO:0003899">
    <property type="term" value="F:DNA-directed RNA polymerase activity"/>
    <property type="evidence" value="ECO:0007669"/>
    <property type="project" value="UniProtKB-EC"/>
</dbReference>
<evidence type="ECO:0000259" key="12">
    <source>
        <dbReference type="SMART" id="SM00662"/>
    </source>
</evidence>
<dbReference type="CDD" id="cd06928">
    <property type="entry name" value="RNAP_alpha_NTD"/>
    <property type="match status" value="1"/>
</dbReference>
<dbReference type="HAMAP" id="MF_00059">
    <property type="entry name" value="RNApol_bact_RpoA"/>
    <property type="match status" value="1"/>
</dbReference>
<name>A0ABZ0CHP8_9SPIR</name>
<dbReference type="Pfam" id="PF03118">
    <property type="entry name" value="RNA_pol_A_CTD"/>
    <property type="match status" value="1"/>
</dbReference>
<dbReference type="SUPFAM" id="SSF47789">
    <property type="entry name" value="C-terminal domain of RNA polymerase alpha subunit"/>
    <property type="match status" value="1"/>
</dbReference>
<comment type="domain">
    <text evidence="11">The N-terminal domain is essential for RNAP assembly and basal transcription, whereas the C-terminal domain is involved in interaction with transcriptional regulators and with upstream promoter elements.</text>
</comment>
<protein>
    <recommendedName>
        <fullName evidence="3 11">DNA-directed RNA polymerase subunit alpha</fullName>
        <shortName evidence="11">RNAP subunit alpha</shortName>
        <ecNumber evidence="2 11">2.7.7.6</ecNumber>
    </recommendedName>
    <alternativeName>
        <fullName evidence="9 11">RNA polymerase subunit alpha</fullName>
    </alternativeName>
    <alternativeName>
        <fullName evidence="8 11">Transcriptase subunit alpha</fullName>
    </alternativeName>
</protein>
<dbReference type="InterPro" id="IPR036603">
    <property type="entry name" value="RBP11-like"/>
</dbReference>
<feature type="domain" description="DNA-directed RNA polymerase RpoA/D/Rpb3-type" evidence="12">
    <location>
        <begin position="27"/>
        <end position="245"/>
    </location>
</feature>
<keyword evidence="7 11" id="KW-0804">Transcription</keyword>
<dbReference type="NCBIfam" id="NF003519">
    <property type="entry name" value="PRK05182.2-5"/>
    <property type="match status" value="1"/>
</dbReference>
<dbReference type="Pfam" id="PF01193">
    <property type="entry name" value="RNA_pol_L"/>
    <property type="match status" value="1"/>
</dbReference>
<feature type="region of interest" description="Alpha N-terminal domain (alpha-NTD)" evidence="11">
    <location>
        <begin position="1"/>
        <end position="246"/>
    </location>
</feature>
<dbReference type="Gene3D" id="2.170.120.12">
    <property type="entry name" value="DNA-directed RNA polymerase, insert domain"/>
    <property type="match status" value="1"/>
</dbReference>
<evidence type="ECO:0000256" key="6">
    <source>
        <dbReference type="ARBA" id="ARBA00022695"/>
    </source>
</evidence>
<dbReference type="Proteomes" id="UP001301963">
    <property type="component" value="Chromosome"/>
</dbReference>
<comment type="subunit">
    <text evidence="11">Homodimer. The RNAP catalytic core consists of 2 alpha, 1 beta, 1 beta' and 1 omega subunit. When a sigma factor is associated with the core the holoenzyme is formed, which can initiate transcription.</text>
</comment>
<dbReference type="InterPro" id="IPR011260">
    <property type="entry name" value="RNAP_asu_C"/>
</dbReference>
<dbReference type="NCBIfam" id="TIGR02027">
    <property type="entry name" value="rpoA"/>
    <property type="match status" value="1"/>
</dbReference>
<accession>A0ABZ0CHP8</accession>
<comment type="similarity">
    <text evidence="1 11">Belongs to the RNA polymerase alpha chain family.</text>
</comment>